<evidence type="ECO:0000313" key="5">
    <source>
        <dbReference type="Proteomes" id="UP001576776"/>
    </source>
</evidence>
<keyword evidence="2" id="KW-0812">Transmembrane</keyword>
<accession>A0ABV4Y753</accession>
<dbReference type="InterPro" id="IPR003709">
    <property type="entry name" value="VanY-like_core_dom"/>
</dbReference>
<feature type="domain" description="D-alanyl-D-alanine carboxypeptidase-like core" evidence="3">
    <location>
        <begin position="129"/>
        <end position="259"/>
    </location>
</feature>
<dbReference type="PANTHER" id="PTHR34385:SF1">
    <property type="entry name" value="PEPTIDOGLYCAN L-ALANYL-D-GLUTAMATE ENDOPEPTIDASE CWLK"/>
    <property type="match status" value="1"/>
</dbReference>
<dbReference type="SUPFAM" id="SSF55166">
    <property type="entry name" value="Hedgehog/DD-peptidase"/>
    <property type="match status" value="1"/>
</dbReference>
<protein>
    <submittedName>
        <fullName evidence="4">D-alanyl-D-alanine carboxypeptidase family protein</fullName>
    </submittedName>
</protein>
<dbReference type="InterPro" id="IPR058193">
    <property type="entry name" value="VanY/YodJ_core_dom"/>
</dbReference>
<name>A0ABV4Y753_9CYAN</name>
<evidence type="ECO:0000259" key="3">
    <source>
        <dbReference type="Pfam" id="PF02557"/>
    </source>
</evidence>
<evidence type="ECO:0000313" key="4">
    <source>
        <dbReference type="EMBL" id="MFB2933735.1"/>
    </source>
</evidence>
<keyword evidence="2" id="KW-1133">Transmembrane helix</keyword>
<gene>
    <name evidence="4" type="ORF">ACE1B6_00495</name>
</gene>
<dbReference type="Gene3D" id="3.30.1380.10">
    <property type="match status" value="1"/>
</dbReference>
<dbReference type="InterPro" id="IPR052179">
    <property type="entry name" value="DD-CPase-like"/>
</dbReference>
<keyword evidence="4" id="KW-0378">Hydrolase</keyword>
<evidence type="ECO:0000256" key="2">
    <source>
        <dbReference type="SAM" id="Phobius"/>
    </source>
</evidence>
<keyword evidence="5" id="KW-1185">Reference proteome</keyword>
<keyword evidence="4" id="KW-0645">Protease</keyword>
<proteinExistence type="predicted"/>
<dbReference type="RefSeq" id="WP_413255271.1">
    <property type="nucleotide sequence ID" value="NZ_JBHFNS010000012.1"/>
</dbReference>
<organism evidence="4 5">
    <name type="scientific">Floridaenema fluviatile BLCC-F154</name>
    <dbReference type="NCBI Taxonomy" id="3153640"/>
    <lineage>
        <taxon>Bacteria</taxon>
        <taxon>Bacillati</taxon>
        <taxon>Cyanobacteriota</taxon>
        <taxon>Cyanophyceae</taxon>
        <taxon>Oscillatoriophycideae</taxon>
        <taxon>Aerosakkonematales</taxon>
        <taxon>Aerosakkonemataceae</taxon>
        <taxon>Floridanema</taxon>
        <taxon>Floridanema fluviatile</taxon>
    </lineage>
</organism>
<keyword evidence="4" id="KW-0121">Carboxypeptidase</keyword>
<reference evidence="4 5" key="1">
    <citation type="submission" date="2024-09" db="EMBL/GenBank/DDBJ databases">
        <title>Floridaenema gen nov. (Aerosakkonemataceae, Aerosakkonematales ord. nov., Cyanobacteria) from benthic tropical and subtropical fresh waters, with the description of four new species.</title>
        <authorList>
            <person name="Moretto J.A."/>
            <person name="Berthold D.E."/>
            <person name="Lefler F.W."/>
            <person name="Huang I.-S."/>
            <person name="Laughinghouse H. IV."/>
        </authorList>
    </citation>
    <scope>NUCLEOTIDE SEQUENCE [LARGE SCALE GENOMIC DNA]</scope>
    <source>
        <strain evidence="4 5">BLCC-F154</strain>
    </source>
</reference>
<dbReference type="GO" id="GO:0004180">
    <property type="term" value="F:carboxypeptidase activity"/>
    <property type="evidence" value="ECO:0007669"/>
    <property type="project" value="UniProtKB-KW"/>
</dbReference>
<dbReference type="Proteomes" id="UP001576776">
    <property type="component" value="Unassembled WGS sequence"/>
</dbReference>
<evidence type="ECO:0000256" key="1">
    <source>
        <dbReference type="SAM" id="MobiDB-lite"/>
    </source>
</evidence>
<dbReference type="InterPro" id="IPR009045">
    <property type="entry name" value="Zn_M74/Hedgehog-like"/>
</dbReference>
<dbReference type="EMBL" id="JBHFNS010000012">
    <property type="protein sequence ID" value="MFB2933735.1"/>
    <property type="molecule type" value="Genomic_DNA"/>
</dbReference>
<comment type="caution">
    <text evidence="4">The sequence shown here is derived from an EMBL/GenBank/DDBJ whole genome shotgun (WGS) entry which is preliminary data.</text>
</comment>
<feature type="transmembrane region" description="Helical" evidence="2">
    <location>
        <begin position="39"/>
        <end position="60"/>
    </location>
</feature>
<keyword evidence="2" id="KW-0472">Membrane</keyword>
<feature type="region of interest" description="Disordered" evidence="1">
    <location>
        <begin position="268"/>
        <end position="298"/>
    </location>
</feature>
<dbReference type="CDD" id="cd14852">
    <property type="entry name" value="LD-carboxypeptidase"/>
    <property type="match status" value="1"/>
</dbReference>
<feature type="compositionally biased region" description="Gly residues" evidence="1">
    <location>
        <begin position="276"/>
        <end position="285"/>
    </location>
</feature>
<dbReference type="Pfam" id="PF02557">
    <property type="entry name" value="VanY"/>
    <property type="match status" value="1"/>
</dbReference>
<sequence>MDNPDLARKRSRVVPSLEDIPEALREAPTTVTQRRKHKFWLIPGLTGLAAIALFAGFWFATFSSSKPSELNIITANNNQSTDNPKTPAPVAPDKVATRQPDIIVGQSGHFAYPEAPAEQLQPITADGRIKLRQPAAQKFKAMVAAARAQGIILVPISGFRSVGEQQYLFFGIKAQRGQVAAERASVSAPPGYSEHHTGYAVDIGDGNVPATHLNPKFENTAAFKWLQANAPKFSFELSFPKNNSQGVSYEPWHWRFVGDRQSLETFYKSKNLGPSQAGGQGGRGAEGQRSRGAEGQGG</sequence>
<dbReference type="PANTHER" id="PTHR34385">
    <property type="entry name" value="D-ALANYL-D-ALANINE CARBOXYPEPTIDASE"/>
    <property type="match status" value="1"/>
</dbReference>